<reference evidence="6" key="1">
    <citation type="submission" date="2022-10" db="EMBL/GenBank/DDBJ databases">
        <title>The WGS of Solirubrobacter sp. CPCC 204708.</title>
        <authorList>
            <person name="Jiang Z."/>
        </authorList>
    </citation>
    <scope>NUCLEOTIDE SEQUENCE</scope>
    <source>
        <strain evidence="6">CPCC 204708</strain>
    </source>
</reference>
<dbReference type="Proteomes" id="UP001147700">
    <property type="component" value="Unassembled WGS sequence"/>
</dbReference>
<evidence type="ECO:0000256" key="1">
    <source>
        <dbReference type="ARBA" id="ARBA00001974"/>
    </source>
</evidence>
<dbReference type="InterPro" id="IPR006094">
    <property type="entry name" value="Oxid_FAD_bind_N"/>
</dbReference>
<dbReference type="InterPro" id="IPR004113">
    <property type="entry name" value="FAD-bd_oxidored_4_C"/>
</dbReference>
<dbReference type="Gene3D" id="3.30.70.3450">
    <property type="match status" value="1"/>
</dbReference>
<comment type="caution">
    <text evidence="6">The sequence shown here is derived from an EMBL/GenBank/DDBJ whole genome shotgun (WGS) entry which is preliminary data.</text>
</comment>
<dbReference type="InterPro" id="IPR016166">
    <property type="entry name" value="FAD-bd_PCMH"/>
</dbReference>
<dbReference type="SUPFAM" id="SSF55103">
    <property type="entry name" value="FAD-linked oxidases, C-terminal domain"/>
    <property type="match status" value="1"/>
</dbReference>
<dbReference type="Gene3D" id="3.30.465.10">
    <property type="match status" value="1"/>
</dbReference>
<dbReference type="PANTHER" id="PTHR11748:SF118">
    <property type="entry name" value="ALKYLDIHYDROXYACETONEPHOSPHATE SYNTHASE (PRECURSOR)"/>
    <property type="match status" value="1"/>
</dbReference>
<evidence type="ECO:0000256" key="2">
    <source>
        <dbReference type="ARBA" id="ARBA00022630"/>
    </source>
</evidence>
<comment type="cofactor">
    <cofactor evidence="1">
        <name>FAD</name>
        <dbReference type="ChEBI" id="CHEBI:57692"/>
    </cofactor>
</comment>
<feature type="domain" description="FAD-binding PCMH-type" evidence="5">
    <location>
        <begin position="51"/>
        <end position="229"/>
    </location>
</feature>
<keyword evidence="7" id="KW-1185">Reference proteome</keyword>
<dbReference type="Pfam" id="PF02913">
    <property type="entry name" value="FAD-oxidase_C"/>
    <property type="match status" value="1"/>
</dbReference>
<accession>A0ABT4RCA8</accession>
<sequence length="475" mass="50664">MKSSVTQLVELAPALAAVLGGDAVLTDDAQLDAYTADTYWPAIHARAAGAPLGRPDVVAVPRREEDVATILRIAASHRVPVTAWGGGSGTQGGAVAIEGGLVVDLRGLDTIVEIDEVSMTVTAQAGVNGNVLERTLNERGLMLPHYPASSEWATVGGYVAARGSGVLSTRYGKIEDLVLGLRVALPDGTFFDSVPAPRHAVGPDLTPLFVGSEGTLGIITRATLEVVPAPAERTFAALHFPSVHAGVDAFRTALARGNRPSVIRMYDEEATRRTLSPVVGEGLDGVVAIVVFEGGEPEVTAAERAATIGLARTEGARELDPALARTWWDRRYDFYKPPHHPELPSVWGTIDVVASYRTIHDVHRALQTAVRDRYAPDGLQLRMHFSHWYRWGTMIYARFLIPDGGQDARELHDQVWADGVTAVLAAGGVMNDHHGVGLKLAPFMQAQHGAGLEALRSVKSALDPLGIMNPGKLGL</sequence>
<dbReference type="Gene3D" id="3.30.300.330">
    <property type="match status" value="1"/>
</dbReference>
<proteinExistence type="predicted"/>
<dbReference type="EMBL" id="JAPCID010000002">
    <property type="protein sequence ID" value="MDA0136153.1"/>
    <property type="molecule type" value="Genomic_DNA"/>
</dbReference>
<evidence type="ECO:0000259" key="5">
    <source>
        <dbReference type="PROSITE" id="PS51387"/>
    </source>
</evidence>
<evidence type="ECO:0000313" key="6">
    <source>
        <dbReference type="EMBL" id="MDA0136153.1"/>
    </source>
</evidence>
<organism evidence="6 7">
    <name type="scientific">Solirubrobacter deserti</name>
    <dbReference type="NCBI Taxonomy" id="2282478"/>
    <lineage>
        <taxon>Bacteria</taxon>
        <taxon>Bacillati</taxon>
        <taxon>Actinomycetota</taxon>
        <taxon>Thermoleophilia</taxon>
        <taxon>Solirubrobacterales</taxon>
        <taxon>Solirubrobacteraceae</taxon>
        <taxon>Solirubrobacter</taxon>
    </lineage>
</organism>
<dbReference type="SUPFAM" id="SSF56176">
    <property type="entry name" value="FAD-binding/transporter-associated domain-like"/>
    <property type="match status" value="1"/>
</dbReference>
<dbReference type="PANTHER" id="PTHR11748">
    <property type="entry name" value="D-LACTATE DEHYDROGENASE"/>
    <property type="match status" value="1"/>
</dbReference>
<dbReference type="RefSeq" id="WP_202953085.1">
    <property type="nucleotide sequence ID" value="NZ_JAPCID010000002.1"/>
</dbReference>
<keyword evidence="2" id="KW-0285">Flavoprotein</keyword>
<dbReference type="InterPro" id="IPR016164">
    <property type="entry name" value="FAD-linked_Oxase-like_C"/>
</dbReference>
<dbReference type="InterPro" id="IPR016167">
    <property type="entry name" value="FAD-bd_PCMH_sub1"/>
</dbReference>
<dbReference type="Gene3D" id="3.30.43.10">
    <property type="entry name" value="Uridine Diphospho-n-acetylenolpyruvylglucosamine Reductase, domain 2"/>
    <property type="match status" value="1"/>
</dbReference>
<evidence type="ECO:0000313" key="7">
    <source>
        <dbReference type="Proteomes" id="UP001147700"/>
    </source>
</evidence>
<dbReference type="InterPro" id="IPR016171">
    <property type="entry name" value="Vanillyl_alc_oxidase_C-sub2"/>
</dbReference>
<dbReference type="InterPro" id="IPR036318">
    <property type="entry name" value="FAD-bd_PCMH-like_sf"/>
</dbReference>
<dbReference type="InterPro" id="IPR016169">
    <property type="entry name" value="FAD-bd_PCMH_sub2"/>
</dbReference>
<evidence type="ECO:0000256" key="4">
    <source>
        <dbReference type="ARBA" id="ARBA00023002"/>
    </source>
</evidence>
<dbReference type="PROSITE" id="PS51387">
    <property type="entry name" value="FAD_PCMH"/>
    <property type="match status" value="1"/>
</dbReference>
<keyword evidence="3" id="KW-0274">FAD</keyword>
<evidence type="ECO:0000256" key="3">
    <source>
        <dbReference type="ARBA" id="ARBA00022827"/>
    </source>
</evidence>
<protein>
    <submittedName>
        <fullName evidence="6">FAD-binding oxidoreductase</fullName>
    </submittedName>
</protein>
<keyword evidence="4" id="KW-0560">Oxidoreductase</keyword>
<dbReference type="Gene3D" id="1.10.45.10">
    <property type="entry name" value="Vanillyl-alcohol Oxidase, Chain A, domain 4"/>
    <property type="match status" value="1"/>
</dbReference>
<dbReference type="Pfam" id="PF01565">
    <property type="entry name" value="FAD_binding_4"/>
    <property type="match status" value="1"/>
</dbReference>
<gene>
    <name evidence="6" type="ORF">OJ962_01490</name>
</gene>
<name>A0ABT4RCA8_9ACTN</name>